<evidence type="ECO:0000313" key="1">
    <source>
        <dbReference type="EMBL" id="CAB4159274.1"/>
    </source>
</evidence>
<dbReference type="EMBL" id="LR796676">
    <property type="protein sequence ID" value="CAB4159274.1"/>
    <property type="molecule type" value="Genomic_DNA"/>
</dbReference>
<gene>
    <name evidence="1" type="ORF">UFOVP713_69</name>
</gene>
<accession>A0A6J5NVP1</accession>
<dbReference type="Pfam" id="PF06067">
    <property type="entry name" value="DUF932"/>
    <property type="match status" value="1"/>
</dbReference>
<proteinExistence type="predicted"/>
<name>A0A6J5NVP1_9CAUD</name>
<dbReference type="InterPro" id="IPR017686">
    <property type="entry name" value="Phg/plasmid-like_prot"/>
</dbReference>
<protein>
    <submittedName>
        <fullName evidence="1">LGT_TIGR03299, phage/plasmid-like protein TIGR03299</fullName>
    </submittedName>
</protein>
<sequence>MSHELTTHADGRVEFAYLASDGTPWHGLGQALADGTSLDDWRVAAGMDWKIRRSEIRYAVSRDATSDSLIKLPDQHVLFRSDNNDALGVVSKRYQVVQPGEVLEFFRDIAKAGGLELSAAGTIYGGKRFWATAKIGEASPTSITDTIGGYLLISTSADGSLATEVRRTTVRTVCKNTLAMAFADAKASVKVSHRSVFSPDQVKDFMGLNEAAWEAFRHNVTTLANIDVHEEEAGDFVAKLLGGGEKVRESAGFTKILDLFNGSGMGATNDGVFGTAWGLLNAVTEYADHHVRARSDQNRFVSSQWGAGADLKQKAASLLLAA</sequence>
<reference evidence="1" key="1">
    <citation type="submission" date="2020-04" db="EMBL/GenBank/DDBJ databases">
        <authorList>
            <person name="Chiriac C."/>
            <person name="Salcher M."/>
            <person name="Ghai R."/>
            <person name="Kavagutti S V."/>
        </authorList>
    </citation>
    <scope>NUCLEOTIDE SEQUENCE</scope>
</reference>
<organism evidence="1">
    <name type="scientific">uncultured Caudovirales phage</name>
    <dbReference type="NCBI Taxonomy" id="2100421"/>
    <lineage>
        <taxon>Viruses</taxon>
        <taxon>Duplodnaviria</taxon>
        <taxon>Heunggongvirae</taxon>
        <taxon>Uroviricota</taxon>
        <taxon>Caudoviricetes</taxon>
        <taxon>Peduoviridae</taxon>
        <taxon>Maltschvirus</taxon>
        <taxon>Maltschvirus maltsch</taxon>
    </lineage>
</organism>
<dbReference type="NCBIfam" id="TIGR03299">
    <property type="entry name" value="LGT_TIGR03299"/>
    <property type="match status" value="1"/>
</dbReference>
<dbReference type="InterPro" id="IPR026325">
    <property type="entry name" value="DUF932"/>
</dbReference>